<gene>
    <name evidence="3" type="ORF">M9Y10_009305</name>
    <name evidence="2" type="ORF">M9Y10_031214</name>
</gene>
<evidence type="ECO:0000313" key="3">
    <source>
        <dbReference type="EMBL" id="KAK8866344.1"/>
    </source>
</evidence>
<feature type="compositionally biased region" description="Basic and acidic residues" evidence="1">
    <location>
        <begin position="12"/>
        <end position="23"/>
    </location>
</feature>
<reference evidence="2 4" key="1">
    <citation type="submission" date="2024-04" db="EMBL/GenBank/DDBJ databases">
        <title>Tritrichomonas musculus Genome.</title>
        <authorList>
            <person name="Alves-Ferreira E."/>
            <person name="Grigg M."/>
            <person name="Lorenzi H."/>
            <person name="Galac M."/>
        </authorList>
    </citation>
    <scope>NUCLEOTIDE SEQUENCE [LARGE SCALE GENOMIC DNA]</scope>
    <source>
        <strain evidence="2 4">EAF2021</strain>
    </source>
</reference>
<feature type="region of interest" description="Disordered" evidence="1">
    <location>
        <begin position="1"/>
        <end position="67"/>
    </location>
</feature>
<evidence type="ECO:0000313" key="4">
    <source>
        <dbReference type="Proteomes" id="UP001470230"/>
    </source>
</evidence>
<dbReference type="EMBL" id="JAPFFF010000411">
    <property type="protein sequence ID" value="KAK8834417.1"/>
    <property type="molecule type" value="Genomic_DNA"/>
</dbReference>
<organism evidence="2 4">
    <name type="scientific">Tritrichomonas musculus</name>
    <dbReference type="NCBI Taxonomy" id="1915356"/>
    <lineage>
        <taxon>Eukaryota</taxon>
        <taxon>Metamonada</taxon>
        <taxon>Parabasalia</taxon>
        <taxon>Tritrichomonadida</taxon>
        <taxon>Tritrichomonadidae</taxon>
        <taxon>Tritrichomonas</taxon>
    </lineage>
</organism>
<name>A0ABR2GLE3_9EUKA</name>
<dbReference type="EMBL" id="JAPFFF010000015">
    <property type="protein sequence ID" value="KAK8866344.1"/>
    <property type="molecule type" value="Genomic_DNA"/>
</dbReference>
<evidence type="ECO:0000313" key="2">
    <source>
        <dbReference type="EMBL" id="KAK8834417.1"/>
    </source>
</evidence>
<comment type="caution">
    <text evidence="2">The sequence shown here is derived from an EMBL/GenBank/DDBJ whole genome shotgun (WGS) entry which is preliminary data.</text>
</comment>
<protein>
    <submittedName>
        <fullName evidence="2">Uncharacterized protein</fullName>
    </submittedName>
</protein>
<feature type="compositionally biased region" description="Basic and acidic residues" evidence="1">
    <location>
        <begin position="35"/>
        <end position="46"/>
    </location>
</feature>
<keyword evidence="4" id="KW-1185">Reference proteome</keyword>
<accession>A0ABR2GLE3</accession>
<feature type="compositionally biased region" description="Basic residues" evidence="1">
    <location>
        <begin position="54"/>
        <end position="66"/>
    </location>
</feature>
<sequence>MTEEGFTYTPNEVKEPTPEEKKANAQKMMDMSLDEIIKNQKEEKRKQNSNSGDHRRKSRQNTRNRTKYVNLNLTDRQIRTYLQFADVDTSGYNIKLRLKLVKSDRY</sequence>
<evidence type="ECO:0000256" key="1">
    <source>
        <dbReference type="SAM" id="MobiDB-lite"/>
    </source>
</evidence>
<dbReference type="Proteomes" id="UP001470230">
    <property type="component" value="Unassembled WGS sequence"/>
</dbReference>
<proteinExistence type="predicted"/>